<dbReference type="Proteomes" id="UP000582213">
    <property type="component" value="Unassembled WGS sequence"/>
</dbReference>
<evidence type="ECO:0000313" key="4">
    <source>
        <dbReference type="Proteomes" id="UP000582213"/>
    </source>
</evidence>
<evidence type="ECO:0000313" key="3">
    <source>
        <dbReference type="Proteomes" id="UP000427373"/>
    </source>
</evidence>
<organism evidence="2 3">
    <name type="scientific">Sulfurisphaera ohwakuensis</name>
    <dbReference type="NCBI Taxonomy" id="69656"/>
    <lineage>
        <taxon>Archaea</taxon>
        <taxon>Thermoproteota</taxon>
        <taxon>Thermoprotei</taxon>
        <taxon>Sulfolobales</taxon>
        <taxon>Sulfolobaceae</taxon>
        <taxon>Sulfurisphaera</taxon>
    </lineage>
</organism>
<evidence type="ECO:0000313" key="1">
    <source>
        <dbReference type="EMBL" id="MBB5253292.1"/>
    </source>
</evidence>
<evidence type="ECO:0000313" key="2">
    <source>
        <dbReference type="EMBL" id="QGR15807.1"/>
    </source>
</evidence>
<reference evidence="2 3" key="1">
    <citation type="submission" date="2019-10" db="EMBL/GenBank/DDBJ databases">
        <title>Genome Sequences from Six Type Strain Members of the Archaeal Family Sulfolobaceae: Acidianus ambivalens, Acidianus infernus, Metallosphaera prunae, Stygiolobus azoricus, Sulfolobus metallicus, and Sulfurisphaera ohwakuensis.</title>
        <authorList>
            <person name="Counts J.A."/>
            <person name="Kelly R.M."/>
        </authorList>
    </citation>
    <scope>NUCLEOTIDE SEQUENCE [LARGE SCALE GENOMIC DNA]</scope>
    <source>
        <strain evidence="2 3">TA-1</strain>
    </source>
</reference>
<keyword evidence="3" id="KW-1185">Reference proteome</keyword>
<sequence length="72" mass="8517">MNKDELKKVIIDLLSKEGPKTSTEIRDILIEKGYEFDMIKFREALAELVREGKVKKETSYERKKFLFYVTAD</sequence>
<gene>
    <name evidence="2" type="ORF">D1869_00320</name>
    <name evidence="1" type="ORF">HNQ62_001034</name>
</gene>
<dbReference type="AlphaFoldDB" id="A0A650CE19"/>
<dbReference type="GeneID" id="95643847"/>
<dbReference type="OrthoDB" id="40588at2157"/>
<name>A0A650CE19_SULOH</name>
<accession>A0A650CE19</accession>
<dbReference type="KEGG" id="soh:D1869_00320"/>
<dbReference type="EMBL" id="JACHFY010000003">
    <property type="protein sequence ID" value="MBB5253292.1"/>
    <property type="molecule type" value="Genomic_DNA"/>
</dbReference>
<dbReference type="EMBL" id="CP045484">
    <property type="protein sequence ID" value="QGR15807.1"/>
    <property type="molecule type" value="Genomic_DNA"/>
</dbReference>
<protein>
    <submittedName>
        <fullName evidence="2">Uncharacterized protein</fullName>
    </submittedName>
</protein>
<dbReference type="RefSeq" id="WP_156013412.1">
    <property type="nucleotide sequence ID" value="NZ_AP031374.1"/>
</dbReference>
<reference evidence="1 4" key="2">
    <citation type="submission" date="2020-08" db="EMBL/GenBank/DDBJ databases">
        <title>Genomic Encyclopedia of Type Strains, Phase IV (KMG-IV): sequencing the most valuable type-strain genomes for metagenomic binning, comparative biology and taxonomic classification.</title>
        <authorList>
            <person name="Goeker M."/>
        </authorList>
    </citation>
    <scope>NUCLEOTIDE SEQUENCE [LARGE SCALE GENOMIC DNA]</scope>
    <source>
        <strain evidence="1 4">DSM 12421</strain>
    </source>
</reference>
<dbReference type="Proteomes" id="UP000427373">
    <property type="component" value="Chromosome"/>
</dbReference>
<proteinExistence type="predicted"/>